<evidence type="ECO:0000313" key="2">
    <source>
        <dbReference type="Proteomes" id="UP000606786"/>
    </source>
</evidence>
<gene>
    <name evidence="1" type="ORF">CCAP1982_LOCUS22982</name>
</gene>
<accession>A0A811VGM3</accession>
<sequence>MTMALTLKVAEVAVEIAAVAVMEANNYLSCSGIHVSTCTRTYAPAVFLNHFPVYLNALNIVDSWLAWVRNTVFALKSKYTVYALNEADRLKENTMSALVGVPANTVDTWNLLIAAQNRARGFVLR</sequence>
<organism evidence="1 2">
    <name type="scientific">Ceratitis capitata</name>
    <name type="common">Mediterranean fruit fly</name>
    <name type="synonym">Tephritis capitata</name>
    <dbReference type="NCBI Taxonomy" id="7213"/>
    <lineage>
        <taxon>Eukaryota</taxon>
        <taxon>Metazoa</taxon>
        <taxon>Ecdysozoa</taxon>
        <taxon>Arthropoda</taxon>
        <taxon>Hexapoda</taxon>
        <taxon>Insecta</taxon>
        <taxon>Pterygota</taxon>
        <taxon>Neoptera</taxon>
        <taxon>Endopterygota</taxon>
        <taxon>Diptera</taxon>
        <taxon>Brachycera</taxon>
        <taxon>Muscomorpha</taxon>
        <taxon>Tephritoidea</taxon>
        <taxon>Tephritidae</taxon>
        <taxon>Ceratitis</taxon>
        <taxon>Ceratitis</taxon>
    </lineage>
</organism>
<dbReference type="EMBL" id="CAJHJT010000056">
    <property type="protein sequence ID" value="CAD7015025.1"/>
    <property type="molecule type" value="Genomic_DNA"/>
</dbReference>
<proteinExistence type="predicted"/>
<keyword evidence="2" id="KW-1185">Reference proteome</keyword>
<reference evidence="1" key="1">
    <citation type="submission" date="2020-11" db="EMBL/GenBank/DDBJ databases">
        <authorList>
            <person name="Whitehead M."/>
        </authorList>
    </citation>
    <scope>NUCLEOTIDE SEQUENCE</scope>
    <source>
        <strain evidence="1">EGII</strain>
    </source>
</reference>
<dbReference type="AlphaFoldDB" id="A0A811VGM3"/>
<name>A0A811VGM3_CERCA</name>
<evidence type="ECO:0000313" key="1">
    <source>
        <dbReference type="EMBL" id="CAD7015025.1"/>
    </source>
</evidence>
<comment type="caution">
    <text evidence="1">The sequence shown here is derived from an EMBL/GenBank/DDBJ whole genome shotgun (WGS) entry which is preliminary data.</text>
</comment>
<dbReference type="Proteomes" id="UP000606786">
    <property type="component" value="Unassembled WGS sequence"/>
</dbReference>
<protein>
    <submittedName>
        <fullName evidence="1">(Mediterranean fruit fly) hypothetical protein</fullName>
    </submittedName>
</protein>